<dbReference type="EMBL" id="FZON01000144">
    <property type="protein sequence ID" value="SNT40441.1"/>
    <property type="molecule type" value="Genomic_DNA"/>
</dbReference>
<sequence length="347" mass="38461">MIALPATRKVKKPDRAPKSHRTRTAGEYCGIRQLPPISQLEMRDLPTRGRCHAIFLLAFSARVRNCPDVNAWIVAALDKPTHMAASLDLSGTANLLLDAGLARIESCVITGNGLARLDREADLTTLKGIARLLLRSRPPGWLRAVVIDGRLAPEFIPQQDFDAIAWLGDDLEEIVVTAHQQVYGATDEHLRKLLGDAGELAIMSALRRDGHNPRHVSLISDRFGYDIEHKEGFQTLGLEIKAAVNATAARALISRNEFEVAKRMGERWKLVQVTFSSRVIASGRATSGDVERIRELASHSLVEMAPVENEGFRWTEAAEIRPSETEWKPSNLRVGEEFEVLLSSDKV</sequence>
<dbReference type="Pfam" id="PF13020">
    <property type="entry name" value="NOV_C"/>
    <property type="match status" value="1"/>
</dbReference>
<feature type="compositionally biased region" description="Basic residues" evidence="1">
    <location>
        <begin position="8"/>
        <end position="23"/>
    </location>
</feature>
<dbReference type="Proteomes" id="UP000198440">
    <property type="component" value="Unassembled WGS sequence"/>
</dbReference>
<evidence type="ECO:0000313" key="3">
    <source>
        <dbReference type="EMBL" id="SNT40441.1"/>
    </source>
</evidence>
<gene>
    <name evidence="3" type="ORF">SAMN04488078_11441</name>
</gene>
<proteinExistence type="predicted"/>
<dbReference type="InterPro" id="IPR024975">
    <property type="entry name" value="NOV_C"/>
</dbReference>
<protein>
    <recommendedName>
        <fullName evidence="2">Protein NO VEIN C-terminal domain-containing protein</fullName>
    </recommendedName>
</protein>
<evidence type="ECO:0000313" key="4">
    <source>
        <dbReference type="Proteomes" id="UP000198440"/>
    </source>
</evidence>
<feature type="domain" description="Protein NO VEIN C-terminal" evidence="2">
    <location>
        <begin position="203"/>
        <end position="275"/>
    </location>
</feature>
<reference evidence="3 4" key="1">
    <citation type="submission" date="2017-06" db="EMBL/GenBank/DDBJ databases">
        <authorList>
            <person name="Kim H.J."/>
            <person name="Triplett B.A."/>
        </authorList>
    </citation>
    <scope>NUCLEOTIDE SEQUENCE [LARGE SCALE GENOMIC DNA]</scope>
    <source>
        <strain evidence="3 4">DSM 11445</strain>
    </source>
</reference>
<feature type="region of interest" description="Disordered" evidence="1">
    <location>
        <begin position="1"/>
        <end position="25"/>
    </location>
</feature>
<evidence type="ECO:0000256" key="1">
    <source>
        <dbReference type="SAM" id="MobiDB-lite"/>
    </source>
</evidence>
<name>A0A239MCV2_9RHOB</name>
<accession>A0A239MCV2</accession>
<organism evidence="3 4">
    <name type="scientific">Antarctobacter heliothermus</name>
    <dbReference type="NCBI Taxonomy" id="74033"/>
    <lineage>
        <taxon>Bacteria</taxon>
        <taxon>Pseudomonadati</taxon>
        <taxon>Pseudomonadota</taxon>
        <taxon>Alphaproteobacteria</taxon>
        <taxon>Rhodobacterales</taxon>
        <taxon>Roseobacteraceae</taxon>
        <taxon>Antarctobacter</taxon>
    </lineage>
</organism>
<dbReference type="AlphaFoldDB" id="A0A239MCV2"/>
<evidence type="ECO:0000259" key="2">
    <source>
        <dbReference type="Pfam" id="PF13020"/>
    </source>
</evidence>